<dbReference type="InterPro" id="IPR018253">
    <property type="entry name" value="DnaJ_domain_CS"/>
</dbReference>
<comment type="caution">
    <text evidence="8">The sequence shown here is derived from an EMBL/GenBank/DDBJ whole genome shotgun (WGS) entry which is preliminary data.</text>
</comment>
<dbReference type="PANTHER" id="PTHR44340">
    <property type="entry name" value="DNAJ HOMOLOG SUBFAMILY C MEMBER 10"/>
    <property type="match status" value="1"/>
</dbReference>
<gene>
    <name evidence="8" type="ORF">QE152_g3803</name>
</gene>
<dbReference type="AlphaFoldDB" id="A0AAW1N399"/>
<dbReference type="InterPro" id="IPR052460">
    <property type="entry name" value="ER_disulfide_reductase"/>
</dbReference>
<evidence type="ECO:0000256" key="3">
    <source>
        <dbReference type="ARBA" id="ARBA00023006"/>
    </source>
</evidence>
<comment type="subcellular location">
    <subcellularLocation>
        <location evidence="1">Endoplasmic reticulum membrane</location>
        <topology evidence="1">Single-pass type IV membrane protein</topology>
    </subcellularLocation>
</comment>
<dbReference type="PRINTS" id="PR00625">
    <property type="entry name" value="JDOMAIN"/>
</dbReference>
<evidence type="ECO:0000259" key="7">
    <source>
        <dbReference type="PROSITE" id="PS51352"/>
    </source>
</evidence>
<evidence type="ECO:0000256" key="5">
    <source>
        <dbReference type="ARBA" id="ARBA00035043"/>
    </source>
</evidence>
<keyword evidence="3" id="KW-0072">Autophagy</keyword>
<dbReference type="GO" id="GO:0036498">
    <property type="term" value="P:IRE1-mediated unfolded protein response"/>
    <property type="evidence" value="ECO:0007669"/>
    <property type="project" value="TreeGrafter"/>
</dbReference>
<feature type="domain" description="J" evidence="6">
    <location>
        <begin position="1"/>
        <end position="61"/>
    </location>
</feature>
<dbReference type="GO" id="GO:0051787">
    <property type="term" value="F:misfolded protein binding"/>
    <property type="evidence" value="ECO:0007669"/>
    <property type="project" value="TreeGrafter"/>
</dbReference>
<evidence type="ECO:0000259" key="6">
    <source>
        <dbReference type="PROSITE" id="PS50076"/>
    </source>
</evidence>
<evidence type="ECO:0000256" key="1">
    <source>
        <dbReference type="ARBA" id="ARBA00004163"/>
    </source>
</evidence>
<dbReference type="EMBL" id="JASPKY010000016">
    <property type="protein sequence ID" value="KAK9752946.1"/>
    <property type="molecule type" value="Genomic_DNA"/>
</dbReference>
<dbReference type="GO" id="GO:0015035">
    <property type="term" value="F:protein-disulfide reductase activity"/>
    <property type="evidence" value="ECO:0007669"/>
    <property type="project" value="TreeGrafter"/>
</dbReference>
<dbReference type="InterPro" id="IPR036869">
    <property type="entry name" value="J_dom_sf"/>
</dbReference>
<evidence type="ECO:0000313" key="9">
    <source>
        <dbReference type="Proteomes" id="UP001458880"/>
    </source>
</evidence>
<dbReference type="Proteomes" id="UP001458880">
    <property type="component" value="Unassembled WGS sequence"/>
</dbReference>
<dbReference type="GO" id="GO:0016671">
    <property type="term" value="F:oxidoreductase activity, acting on a sulfur group of donors, disulfide as acceptor"/>
    <property type="evidence" value="ECO:0007669"/>
    <property type="project" value="TreeGrafter"/>
</dbReference>
<dbReference type="PROSITE" id="PS51352">
    <property type="entry name" value="THIOREDOXIN_2"/>
    <property type="match status" value="1"/>
</dbReference>
<dbReference type="Gene3D" id="3.40.30.10">
    <property type="entry name" value="Glutaredoxin"/>
    <property type="match status" value="1"/>
</dbReference>
<protein>
    <recommendedName>
        <fullName evidence="2">DnaJ homolog subfamily C member 16</fullName>
    </recommendedName>
    <alternativeName>
        <fullName evidence="5">Endoplasmic reticulum DNA J domain-containing protein 8</fullName>
    </alternativeName>
</protein>
<dbReference type="SUPFAM" id="SSF46565">
    <property type="entry name" value="Chaperone J-domain"/>
    <property type="match status" value="1"/>
</dbReference>
<dbReference type="GO" id="GO:0005789">
    <property type="term" value="C:endoplasmic reticulum membrane"/>
    <property type="evidence" value="ECO:0007669"/>
    <property type="project" value="UniProtKB-SubCell"/>
</dbReference>
<dbReference type="Pfam" id="PF00226">
    <property type="entry name" value="DnaJ"/>
    <property type="match status" value="1"/>
</dbReference>
<feature type="domain" description="Thioredoxin" evidence="7">
    <location>
        <begin position="58"/>
        <end position="197"/>
    </location>
</feature>
<dbReference type="InterPro" id="IPR001623">
    <property type="entry name" value="DnaJ_domain"/>
</dbReference>
<dbReference type="GO" id="GO:0006914">
    <property type="term" value="P:autophagy"/>
    <property type="evidence" value="ECO:0007669"/>
    <property type="project" value="UniProtKB-KW"/>
</dbReference>
<dbReference type="Gene3D" id="1.10.287.110">
    <property type="entry name" value="DnaJ domain"/>
    <property type="match status" value="1"/>
</dbReference>
<comment type="function">
    <text evidence="4">Plays an important role in regulating the size of autophagosomes during the formation process.</text>
</comment>
<evidence type="ECO:0000313" key="8">
    <source>
        <dbReference type="EMBL" id="KAK9752946.1"/>
    </source>
</evidence>
<keyword evidence="9" id="KW-1185">Reference proteome</keyword>
<accession>A0AAW1N399</accession>
<dbReference type="Pfam" id="PF00085">
    <property type="entry name" value="Thioredoxin"/>
    <property type="match status" value="1"/>
</dbReference>
<proteinExistence type="predicted"/>
<dbReference type="CDD" id="cd06257">
    <property type="entry name" value="DnaJ"/>
    <property type="match status" value="1"/>
</dbReference>
<dbReference type="PANTHER" id="PTHR44340:SF1">
    <property type="entry name" value="DNAJ HOMOLOG SUBFAMILY C MEMBER 10"/>
    <property type="match status" value="1"/>
</dbReference>
<sequence>MGVSKDASVKDIRRAFKELAIKLHPDKNKGDQDAEDKFVKLVRAYEVLRNPESRKNYDLYGETLEKIKPTYQSYSYYTEQFGIYDNDPLVITLSKADYEINVIDDNQAWFINFYSPHCQHCQNLAAVWRKLAQEMEGVIKVAAVNCEDDLALCVQLDIDSYPTLLYYEKQAHLFEGEYYRGSRSLEDLEDFVLSKLDVNIINVGSQLWNDDIFKRQNLLVFLCSESNAALCLEDKTQKKLTASLEGLVSVGVVSDEELWKNISQSDVETAVILWQATPTSLHKIHGSDHKEILDNILNYLPNPDQLTDADFRDIRHKLRDDQDKPWLLCFFVGAATGLDLQLKRN</sequence>
<evidence type="ECO:0000256" key="2">
    <source>
        <dbReference type="ARBA" id="ARBA00020921"/>
    </source>
</evidence>
<reference evidence="8 9" key="1">
    <citation type="journal article" date="2024" name="BMC Genomics">
        <title>De novo assembly and annotation of Popillia japonica's genome with initial clues to its potential as an invasive pest.</title>
        <authorList>
            <person name="Cucini C."/>
            <person name="Boschi S."/>
            <person name="Funari R."/>
            <person name="Cardaioli E."/>
            <person name="Iannotti N."/>
            <person name="Marturano G."/>
            <person name="Paoli F."/>
            <person name="Bruttini M."/>
            <person name="Carapelli A."/>
            <person name="Frati F."/>
            <person name="Nardi F."/>
        </authorList>
    </citation>
    <scope>NUCLEOTIDE SEQUENCE [LARGE SCALE GENOMIC DNA]</scope>
    <source>
        <strain evidence="8">DMR45628</strain>
    </source>
</reference>
<name>A0AAW1N399_POPJA</name>
<dbReference type="PROSITE" id="PS50076">
    <property type="entry name" value="DNAJ_2"/>
    <property type="match status" value="1"/>
</dbReference>
<dbReference type="SMART" id="SM00271">
    <property type="entry name" value="DnaJ"/>
    <property type="match status" value="1"/>
</dbReference>
<organism evidence="8 9">
    <name type="scientific">Popillia japonica</name>
    <name type="common">Japanese beetle</name>
    <dbReference type="NCBI Taxonomy" id="7064"/>
    <lineage>
        <taxon>Eukaryota</taxon>
        <taxon>Metazoa</taxon>
        <taxon>Ecdysozoa</taxon>
        <taxon>Arthropoda</taxon>
        <taxon>Hexapoda</taxon>
        <taxon>Insecta</taxon>
        <taxon>Pterygota</taxon>
        <taxon>Neoptera</taxon>
        <taxon>Endopterygota</taxon>
        <taxon>Coleoptera</taxon>
        <taxon>Polyphaga</taxon>
        <taxon>Scarabaeiformia</taxon>
        <taxon>Scarabaeidae</taxon>
        <taxon>Rutelinae</taxon>
        <taxon>Popillia</taxon>
    </lineage>
</organism>
<dbReference type="GO" id="GO:0005788">
    <property type="term" value="C:endoplasmic reticulum lumen"/>
    <property type="evidence" value="ECO:0007669"/>
    <property type="project" value="TreeGrafter"/>
</dbReference>
<dbReference type="SUPFAM" id="SSF52833">
    <property type="entry name" value="Thioredoxin-like"/>
    <property type="match status" value="1"/>
</dbReference>
<evidence type="ECO:0000256" key="4">
    <source>
        <dbReference type="ARBA" id="ARBA00035002"/>
    </source>
</evidence>
<dbReference type="InterPro" id="IPR013766">
    <property type="entry name" value="Thioredoxin_domain"/>
</dbReference>
<dbReference type="PROSITE" id="PS00636">
    <property type="entry name" value="DNAJ_1"/>
    <property type="match status" value="1"/>
</dbReference>
<dbReference type="InterPro" id="IPR036249">
    <property type="entry name" value="Thioredoxin-like_sf"/>
</dbReference>